<feature type="non-terminal residue" evidence="1">
    <location>
        <position position="1"/>
    </location>
</feature>
<organism evidence="1 2">
    <name type="scientific">Cirrhinus molitorella</name>
    <name type="common">mud carp</name>
    <dbReference type="NCBI Taxonomy" id="172907"/>
    <lineage>
        <taxon>Eukaryota</taxon>
        <taxon>Metazoa</taxon>
        <taxon>Chordata</taxon>
        <taxon>Craniata</taxon>
        <taxon>Vertebrata</taxon>
        <taxon>Euteleostomi</taxon>
        <taxon>Actinopterygii</taxon>
        <taxon>Neopterygii</taxon>
        <taxon>Teleostei</taxon>
        <taxon>Ostariophysi</taxon>
        <taxon>Cypriniformes</taxon>
        <taxon>Cyprinidae</taxon>
        <taxon>Labeoninae</taxon>
        <taxon>Labeonini</taxon>
        <taxon>Cirrhinus</taxon>
    </lineage>
</organism>
<accession>A0ABR3LJD3</accession>
<proteinExistence type="predicted"/>
<name>A0ABR3LJD3_9TELE</name>
<comment type="caution">
    <text evidence="1">The sequence shown here is derived from an EMBL/GenBank/DDBJ whole genome shotgun (WGS) entry which is preliminary data.</text>
</comment>
<dbReference type="Proteomes" id="UP001558613">
    <property type="component" value="Unassembled WGS sequence"/>
</dbReference>
<evidence type="ECO:0000313" key="1">
    <source>
        <dbReference type="EMBL" id="KAL1252146.1"/>
    </source>
</evidence>
<dbReference type="EMBL" id="JAYMGO010000022">
    <property type="protein sequence ID" value="KAL1252146.1"/>
    <property type="molecule type" value="Genomic_DNA"/>
</dbReference>
<keyword evidence="2" id="KW-1185">Reference proteome</keyword>
<feature type="non-terminal residue" evidence="1">
    <location>
        <position position="92"/>
    </location>
</feature>
<sequence length="92" mass="10573">SQLKTQATEIQQQQESERSVALSLEEVKENLKMDWLLSSATNAFNVFLSFWMPKGNHTQKLHLCITEVIDLMTPHEIPNMKSKKSSNHCKDT</sequence>
<protein>
    <submittedName>
        <fullName evidence="1">Uncharacterized protein</fullName>
    </submittedName>
</protein>
<gene>
    <name evidence="1" type="ORF">QQF64_019942</name>
</gene>
<evidence type="ECO:0000313" key="2">
    <source>
        <dbReference type="Proteomes" id="UP001558613"/>
    </source>
</evidence>
<reference evidence="1 2" key="1">
    <citation type="submission" date="2023-09" db="EMBL/GenBank/DDBJ databases">
        <authorList>
            <person name="Wang M."/>
        </authorList>
    </citation>
    <scope>NUCLEOTIDE SEQUENCE [LARGE SCALE GENOMIC DNA]</scope>
    <source>
        <strain evidence="1">GT-2023</strain>
        <tissue evidence="1">Liver</tissue>
    </source>
</reference>